<evidence type="ECO:0000313" key="3">
    <source>
        <dbReference type="Proteomes" id="UP000003730"/>
    </source>
</evidence>
<feature type="domain" description="DUF6046" evidence="1">
    <location>
        <begin position="87"/>
        <end position="217"/>
    </location>
</feature>
<reference evidence="2 3" key="1">
    <citation type="journal article" date="2008" name="Int. J. Syst. Evol. Microbiol.">
        <title>Bizionia argentinensis sp. nov., isolated from surface marine water in Antarctica.</title>
        <authorList>
            <person name="Bercovich A."/>
            <person name="Vazquez S.C."/>
            <person name="Yankilevich P."/>
            <person name="Coria S.H."/>
            <person name="Foti M."/>
            <person name="Hernandez E."/>
            <person name="Vidal A."/>
            <person name="Ruberto L."/>
            <person name="Melo C."/>
            <person name="Marenssi S."/>
            <person name="Criscuolo M."/>
            <person name="Memoli M."/>
            <person name="Arguelles M."/>
            <person name="Mac Cormack W.P."/>
        </authorList>
    </citation>
    <scope>NUCLEOTIDE SEQUENCE [LARGE SCALE GENOMIC DNA]</scope>
    <source>
        <strain evidence="2 3">JUB59</strain>
    </source>
</reference>
<accession>G2EBA5</accession>
<name>G2EBA5_9FLAO</name>
<sequence>MRFDKAGILFSSLVGVGRTRRFGLVQNELSKHVLPPIPFIGFKGKTGIVPIENEIEQSVWESSPPLSADDQFFPFYFVGSDGVKYLLPYEPMININGKNTLIRRNVAKAKTKGGREVGGSIKERWNQGDYDITITGVLIGSLLTGNVEDCFPREDFEKLRDFMTTPKSLKVYCEPLQLLGINQIVIEDFSFPFTKGENVQAYEIKCYSDFDYKLLLDIDD</sequence>
<dbReference type="InterPro" id="IPR046109">
    <property type="entry name" value="DUF6046"/>
</dbReference>
<comment type="caution">
    <text evidence="2">The sequence shown here is derived from an EMBL/GenBank/DDBJ whole genome shotgun (WGS) entry which is preliminary data.</text>
</comment>
<dbReference type="AlphaFoldDB" id="G2EBA5"/>
<evidence type="ECO:0000313" key="2">
    <source>
        <dbReference type="EMBL" id="EGV44340.1"/>
    </source>
</evidence>
<dbReference type="eggNOG" id="ENOG5032XGH">
    <property type="taxonomic scope" value="Bacteria"/>
</dbReference>
<dbReference type="EMBL" id="AFXZ01000009">
    <property type="protein sequence ID" value="EGV44340.1"/>
    <property type="molecule type" value="Genomic_DNA"/>
</dbReference>
<dbReference type="RefSeq" id="WP_008635499.1">
    <property type="nucleotide sequence ID" value="NZ_AFXZ01000009.1"/>
</dbReference>
<dbReference type="Proteomes" id="UP000003730">
    <property type="component" value="Unassembled WGS sequence"/>
</dbReference>
<dbReference type="Pfam" id="PF19512">
    <property type="entry name" value="DUF6046"/>
    <property type="match status" value="1"/>
</dbReference>
<organism evidence="2 3">
    <name type="scientific">Bizionia argentinensis JUB59</name>
    <dbReference type="NCBI Taxonomy" id="1046627"/>
    <lineage>
        <taxon>Bacteria</taxon>
        <taxon>Pseudomonadati</taxon>
        <taxon>Bacteroidota</taxon>
        <taxon>Flavobacteriia</taxon>
        <taxon>Flavobacteriales</taxon>
        <taxon>Flavobacteriaceae</taxon>
        <taxon>Bizionia</taxon>
    </lineage>
</organism>
<dbReference type="STRING" id="1046627.BZARG_788"/>
<evidence type="ECO:0000259" key="1">
    <source>
        <dbReference type="Pfam" id="PF19512"/>
    </source>
</evidence>
<protein>
    <recommendedName>
        <fullName evidence="1">DUF6046 domain-containing protein</fullName>
    </recommendedName>
</protein>
<proteinExistence type="predicted"/>
<gene>
    <name evidence="2" type="ORF">BZARG_788</name>
</gene>
<dbReference type="OrthoDB" id="1069014at2"/>
<keyword evidence="3" id="KW-1185">Reference proteome</keyword>